<organism evidence="9 10">
    <name type="scientific">Kibdelosporangium persicum</name>
    <dbReference type="NCBI Taxonomy" id="2698649"/>
    <lineage>
        <taxon>Bacteria</taxon>
        <taxon>Bacillati</taxon>
        <taxon>Actinomycetota</taxon>
        <taxon>Actinomycetes</taxon>
        <taxon>Pseudonocardiales</taxon>
        <taxon>Pseudonocardiaceae</taxon>
        <taxon>Kibdelosporangium</taxon>
    </lineage>
</organism>
<dbReference type="Pfam" id="PF05977">
    <property type="entry name" value="MFS_3"/>
    <property type="match status" value="1"/>
</dbReference>
<feature type="transmembrane region" description="Helical" evidence="7">
    <location>
        <begin position="77"/>
        <end position="99"/>
    </location>
</feature>
<feature type="transmembrane region" description="Helical" evidence="7">
    <location>
        <begin position="380"/>
        <end position="400"/>
    </location>
</feature>
<evidence type="ECO:0000256" key="4">
    <source>
        <dbReference type="ARBA" id="ARBA00022692"/>
    </source>
</evidence>
<comment type="caution">
    <text evidence="9">The sequence shown here is derived from an EMBL/GenBank/DDBJ whole genome shotgun (WGS) entry which is preliminary data.</text>
</comment>
<feature type="transmembrane region" description="Helical" evidence="7">
    <location>
        <begin position="312"/>
        <end position="332"/>
    </location>
</feature>
<feature type="transmembrane region" description="Helical" evidence="7">
    <location>
        <begin position="146"/>
        <end position="164"/>
    </location>
</feature>
<evidence type="ECO:0000256" key="3">
    <source>
        <dbReference type="ARBA" id="ARBA00022475"/>
    </source>
</evidence>
<evidence type="ECO:0000313" key="10">
    <source>
        <dbReference type="Proteomes" id="UP000763557"/>
    </source>
</evidence>
<keyword evidence="10" id="KW-1185">Reference proteome</keyword>
<dbReference type="SUPFAM" id="SSF103473">
    <property type="entry name" value="MFS general substrate transporter"/>
    <property type="match status" value="1"/>
</dbReference>
<reference evidence="9 10" key="1">
    <citation type="submission" date="2020-01" db="EMBL/GenBank/DDBJ databases">
        <title>Kibdelosporangium persica a novel Actinomycetes from a hot desert in Iran.</title>
        <authorList>
            <person name="Safaei N."/>
            <person name="Zaburannyi N."/>
            <person name="Mueller R."/>
            <person name="Wink J."/>
        </authorList>
    </citation>
    <scope>NUCLEOTIDE SEQUENCE [LARGE SCALE GENOMIC DNA]</scope>
    <source>
        <strain evidence="9 10">4NS15</strain>
    </source>
</reference>
<feature type="transmembrane region" description="Helical" evidence="7">
    <location>
        <begin position="352"/>
        <end position="374"/>
    </location>
</feature>
<proteinExistence type="predicted"/>
<feature type="transmembrane region" description="Helical" evidence="7">
    <location>
        <begin position="285"/>
        <end position="306"/>
    </location>
</feature>
<dbReference type="InterPro" id="IPR020846">
    <property type="entry name" value="MFS_dom"/>
</dbReference>
<feature type="transmembrane region" description="Helical" evidence="7">
    <location>
        <begin position="105"/>
        <end position="125"/>
    </location>
</feature>
<dbReference type="InterPro" id="IPR010290">
    <property type="entry name" value="TM_effector"/>
</dbReference>
<evidence type="ECO:0000256" key="2">
    <source>
        <dbReference type="ARBA" id="ARBA00022448"/>
    </source>
</evidence>
<evidence type="ECO:0000313" key="9">
    <source>
        <dbReference type="EMBL" id="NRN70663.1"/>
    </source>
</evidence>
<comment type="subcellular location">
    <subcellularLocation>
        <location evidence="1">Cell membrane</location>
        <topology evidence="1">Multi-pass membrane protein</topology>
    </subcellularLocation>
</comment>
<dbReference type="Proteomes" id="UP000763557">
    <property type="component" value="Unassembled WGS sequence"/>
</dbReference>
<dbReference type="CDD" id="cd06173">
    <property type="entry name" value="MFS_MefA_like"/>
    <property type="match status" value="1"/>
</dbReference>
<dbReference type="PANTHER" id="PTHR23513:SF6">
    <property type="entry name" value="MAJOR FACILITATOR SUPERFAMILY ASSOCIATED DOMAIN-CONTAINING PROTEIN"/>
    <property type="match status" value="1"/>
</dbReference>
<sequence length="421" mass="43417">MAESRLRGHSDFTKLWFGQTVSNFGDRISRIALPTIAIVDLHRGAFEVGVLALLGALPFLLLSPIAGAWIDRVSRRSVLILADLGRLVVLATVPVAYWLDVLSMAHLFVVAGLTAILTVFFEVAYQAYLPSLVGRDAIMEGNQKLQISRSMATVGGAAAGGGLMQAVGNAVAVLVDALSFLVSLVAVVLIKHREPEPEKTPGAKGGGVLGGMRDGFGTVLGDGRLRNLMLSTTLVNLASGVATPLVLLYAYQEASLSQVEVGIAFAGAGIGMILGGVLAKKVAAIVTVSGALALSIVMVGVAILVLPIAGVSLALVALIVSQFLLGFAYSVYQIHVLSLVQTLVPVEMLGRVNGAALSVVWGMAAFGGVLAGVLGSTVGVRLSLVIAGVMATVSVLCILLSPLRAVRDLQGQESAKVPAKA</sequence>
<feature type="domain" description="Major facilitator superfamily (MFS) profile" evidence="8">
    <location>
        <begin position="224"/>
        <end position="421"/>
    </location>
</feature>
<evidence type="ECO:0000256" key="1">
    <source>
        <dbReference type="ARBA" id="ARBA00004651"/>
    </source>
</evidence>
<keyword evidence="6 7" id="KW-0472">Membrane</keyword>
<keyword evidence="3" id="KW-1003">Cell membrane</keyword>
<evidence type="ECO:0000256" key="5">
    <source>
        <dbReference type="ARBA" id="ARBA00022989"/>
    </source>
</evidence>
<evidence type="ECO:0000259" key="8">
    <source>
        <dbReference type="PROSITE" id="PS50850"/>
    </source>
</evidence>
<dbReference type="Gene3D" id="1.20.1250.20">
    <property type="entry name" value="MFS general substrate transporter like domains"/>
    <property type="match status" value="1"/>
</dbReference>
<dbReference type="EMBL" id="JAAATY010000042">
    <property type="protein sequence ID" value="NRN70663.1"/>
    <property type="molecule type" value="Genomic_DNA"/>
</dbReference>
<gene>
    <name evidence="9" type="ORF">GC106_79340</name>
</gene>
<keyword evidence="2" id="KW-0813">Transport</keyword>
<protein>
    <submittedName>
        <fullName evidence="9">MFS transporter</fullName>
    </submittedName>
</protein>
<feature type="transmembrane region" description="Helical" evidence="7">
    <location>
        <begin position="257"/>
        <end position="278"/>
    </location>
</feature>
<evidence type="ECO:0000256" key="6">
    <source>
        <dbReference type="ARBA" id="ARBA00023136"/>
    </source>
</evidence>
<dbReference type="PANTHER" id="PTHR23513">
    <property type="entry name" value="INTEGRAL MEMBRANE EFFLUX PROTEIN-RELATED"/>
    <property type="match status" value="1"/>
</dbReference>
<name>A0ABX2FIV8_9PSEU</name>
<evidence type="ECO:0000256" key="7">
    <source>
        <dbReference type="SAM" id="Phobius"/>
    </source>
</evidence>
<feature type="transmembrane region" description="Helical" evidence="7">
    <location>
        <begin position="48"/>
        <end position="70"/>
    </location>
</feature>
<keyword evidence="5 7" id="KW-1133">Transmembrane helix</keyword>
<dbReference type="InterPro" id="IPR036259">
    <property type="entry name" value="MFS_trans_sf"/>
</dbReference>
<dbReference type="RefSeq" id="WP_173141792.1">
    <property type="nucleotide sequence ID" value="NZ_CBCSGW010000032.1"/>
</dbReference>
<dbReference type="PROSITE" id="PS50850">
    <property type="entry name" value="MFS"/>
    <property type="match status" value="1"/>
</dbReference>
<accession>A0ABX2FIV8</accession>
<feature type="transmembrane region" description="Helical" evidence="7">
    <location>
        <begin position="170"/>
        <end position="190"/>
    </location>
</feature>
<keyword evidence="4 7" id="KW-0812">Transmembrane</keyword>
<feature type="transmembrane region" description="Helical" evidence="7">
    <location>
        <begin position="234"/>
        <end position="251"/>
    </location>
</feature>